<reference evidence="2" key="1">
    <citation type="submission" date="2020-06" db="EMBL/GenBank/DDBJ databases">
        <title>Draft genome of Bugula neritina, a colonial animal packing powerful symbionts and potential medicines.</title>
        <authorList>
            <person name="Rayko M."/>
        </authorList>
    </citation>
    <scope>NUCLEOTIDE SEQUENCE [LARGE SCALE GENOMIC DNA]</scope>
    <source>
        <strain evidence="2">Kwan_BN1</strain>
    </source>
</reference>
<dbReference type="EMBL" id="VXIV02001969">
    <property type="protein sequence ID" value="KAF6028258.1"/>
    <property type="molecule type" value="Genomic_DNA"/>
</dbReference>
<name>A0A7J7JS55_BUGNE</name>
<evidence type="ECO:0000313" key="2">
    <source>
        <dbReference type="EMBL" id="KAF6028258.1"/>
    </source>
</evidence>
<evidence type="ECO:0000256" key="1">
    <source>
        <dbReference type="SAM" id="Phobius"/>
    </source>
</evidence>
<dbReference type="AlphaFoldDB" id="A0A7J7JS55"/>
<keyword evidence="1" id="KW-0472">Membrane</keyword>
<keyword evidence="3" id="KW-1185">Reference proteome</keyword>
<evidence type="ECO:0000313" key="3">
    <source>
        <dbReference type="Proteomes" id="UP000593567"/>
    </source>
</evidence>
<accession>A0A7J7JS55</accession>
<protein>
    <submittedName>
        <fullName evidence="2">Uncharacterized protein</fullName>
    </submittedName>
</protein>
<keyword evidence="1" id="KW-0812">Transmembrane</keyword>
<proteinExistence type="predicted"/>
<gene>
    <name evidence="2" type="ORF">EB796_013424</name>
</gene>
<keyword evidence="1" id="KW-1133">Transmembrane helix</keyword>
<sequence length="75" mass="8627">MTFGKVFKLYSFYPFPTLGKSTKLCVMETNCCTESHFVIVSPTFFMAYMNGNNSYIPVSALEYFIFLAYIICIEC</sequence>
<feature type="transmembrane region" description="Helical" evidence="1">
    <location>
        <begin position="54"/>
        <end position="73"/>
    </location>
</feature>
<organism evidence="2 3">
    <name type="scientific">Bugula neritina</name>
    <name type="common">Brown bryozoan</name>
    <name type="synonym">Sertularia neritina</name>
    <dbReference type="NCBI Taxonomy" id="10212"/>
    <lineage>
        <taxon>Eukaryota</taxon>
        <taxon>Metazoa</taxon>
        <taxon>Spiralia</taxon>
        <taxon>Lophotrochozoa</taxon>
        <taxon>Bryozoa</taxon>
        <taxon>Gymnolaemata</taxon>
        <taxon>Cheilostomatida</taxon>
        <taxon>Flustrina</taxon>
        <taxon>Buguloidea</taxon>
        <taxon>Bugulidae</taxon>
        <taxon>Bugula</taxon>
    </lineage>
</organism>
<comment type="caution">
    <text evidence="2">The sequence shown here is derived from an EMBL/GenBank/DDBJ whole genome shotgun (WGS) entry which is preliminary data.</text>
</comment>
<dbReference type="Proteomes" id="UP000593567">
    <property type="component" value="Unassembled WGS sequence"/>
</dbReference>